<keyword evidence="7" id="KW-1185">Reference proteome</keyword>
<dbReference type="InterPro" id="IPR002035">
    <property type="entry name" value="VWF_A"/>
</dbReference>
<dbReference type="InterPro" id="IPR050316">
    <property type="entry name" value="Tyrosinase/Hemocyanin"/>
</dbReference>
<dbReference type="SUPFAM" id="SSF48056">
    <property type="entry name" value="Di-copper centre-containing domain"/>
    <property type="match status" value="1"/>
</dbReference>
<protein>
    <submittedName>
        <fullName evidence="6">VWA domain-containing protein</fullName>
    </submittedName>
</protein>
<dbReference type="EMBL" id="WTVR01000090">
    <property type="protein sequence ID" value="NMF91498.1"/>
    <property type="molecule type" value="Genomic_DNA"/>
</dbReference>
<dbReference type="PANTHER" id="PTHR11474:SF126">
    <property type="entry name" value="TYROSINASE-LIKE PROTEIN TYR-1-RELATED"/>
    <property type="match status" value="1"/>
</dbReference>
<evidence type="ECO:0000313" key="6">
    <source>
        <dbReference type="EMBL" id="NMF91498.1"/>
    </source>
</evidence>
<feature type="compositionally biased region" description="Low complexity" evidence="4">
    <location>
        <begin position="1003"/>
        <end position="1012"/>
    </location>
</feature>
<keyword evidence="2" id="KW-0479">Metal-binding</keyword>
<evidence type="ECO:0000256" key="1">
    <source>
        <dbReference type="ARBA" id="ARBA00009928"/>
    </source>
</evidence>
<dbReference type="Gene3D" id="1.10.1280.10">
    <property type="entry name" value="Di-copper center containing domain from catechol oxidase"/>
    <property type="match status" value="1"/>
</dbReference>
<comment type="caution">
    <text evidence="6">The sequence shown here is derived from an EMBL/GenBank/DDBJ whole genome shotgun (WGS) entry which is preliminary data.</text>
</comment>
<feature type="domain" description="VWFA" evidence="5">
    <location>
        <begin position="448"/>
        <end position="636"/>
    </location>
</feature>
<dbReference type="CDD" id="cd00198">
    <property type="entry name" value="vWFA"/>
    <property type="match status" value="1"/>
</dbReference>
<dbReference type="InterPro" id="IPR008922">
    <property type="entry name" value="Di-copper_centre_dom_sf"/>
</dbReference>
<evidence type="ECO:0000256" key="3">
    <source>
        <dbReference type="ARBA" id="ARBA00023008"/>
    </source>
</evidence>
<reference evidence="6 7" key="1">
    <citation type="submission" date="2019-12" db="EMBL/GenBank/DDBJ databases">
        <title>Comparative genomics gives insights into the taxonomy of the Azoarcus-Aromatoleum group and reveals separate origins of nif in the plant-associated Azoarcus and non-plant-associated Aromatoleum sub-groups.</title>
        <authorList>
            <person name="Lafos M."/>
            <person name="Maluk M."/>
            <person name="Batista M."/>
            <person name="Junghare M."/>
            <person name="Carmona M."/>
            <person name="Faoro H."/>
            <person name="Cruz L.M."/>
            <person name="Battistoni F."/>
            <person name="De Souza E."/>
            <person name="Pedrosa F."/>
            <person name="Chen W.-M."/>
            <person name="Poole P.S."/>
            <person name="Dixon R.A."/>
            <person name="James E.K."/>
        </authorList>
    </citation>
    <scope>NUCLEOTIDE SEQUENCE [LARGE SCALE GENOMIC DNA]</scope>
    <source>
        <strain evidence="6 7">ToN1</strain>
    </source>
</reference>
<dbReference type="Pfam" id="PF00264">
    <property type="entry name" value="Tyrosinase"/>
    <property type="match status" value="1"/>
</dbReference>
<evidence type="ECO:0000256" key="2">
    <source>
        <dbReference type="ARBA" id="ARBA00022723"/>
    </source>
</evidence>
<dbReference type="RefSeq" id="WP_169208811.1">
    <property type="nucleotide sequence ID" value="NZ_CP059560.1"/>
</dbReference>
<dbReference type="PANTHER" id="PTHR11474">
    <property type="entry name" value="TYROSINASE FAMILY MEMBER"/>
    <property type="match status" value="1"/>
</dbReference>
<keyword evidence="3" id="KW-0186">Copper</keyword>
<proteinExistence type="inferred from homology"/>
<accession>A0ABX1MY59</accession>
<dbReference type="Proteomes" id="UP000652074">
    <property type="component" value="Unassembled WGS sequence"/>
</dbReference>
<dbReference type="PROSITE" id="PS50234">
    <property type="entry name" value="VWFA"/>
    <property type="match status" value="1"/>
</dbReference>
<evidence type="ECO:0000256" key="4">
    <source>
        <dbReference type="SAM" id="MobiDB-lite"/>
    </source>
</evidence>
<dbReference type="InterPro" id="IPR036465">
    <property type="entry name" value="vWFA_dom_sf"/>
</dbReference>
<dbReference type="Pfam" id="PF13519">
    <property type="entry name" value="VWA_2"/>
    <property type="match status" value="1"/>
</dbReference>
<gene>
    <name evidence="6" type="ORF">GPA26_23845</name>
</gene>
<feature type="compositionally biased region" description="Gly residues" evidence="4">
    <location>
        <begin position="893"/>
        <end position="909"/>
    </location>
</feature>
<dbReference type="PRINTS" id="PR00092">
    <property type="entry name" value="TYROSINASE"/>
</dbReference>
<dbReference type="Gene3D" id="3.40.50.410">
    <property type="entry name" value="von Willebrand factor, type A domain"/>
    <property type="match status" value="1"/>
</dbReference>
<dbReference type="SUPFAM" id="SSF53300">
    <property type="entry name" value="vWA-like"/>
    <property type="match status" value="1"/>
</dbReference>
<feature type="region of interest" description="Disordered" evidence="4">
    <location>
        <begin position="887"/>
        <end position="909"/>
    </location>
</feature>
<dbReference type="SMART" id="SM00327">
    <property type="entry name" value="VWA"/>
    <property type="match status" value="1"/>
</dbReference>
<evidence type="ECO:0000313" key="7">
    <source>
        <dbReference type="Proteomes" id="UP000652074"/>
    </source>
</evidence>
<sequence length="1047" mass="111755">MRCRKNVRKLIEAHNAAADKSNTELARFRDAVVALGAAPSALPPPHAQANRYDDFVYVHEQSMAGHPGGDPGPHAAHRGPLFFPWHREFLRQFENALRDVSGDPTICLPYWDFSRDQAPADAGYPFIDDLLGGDGTGPGGEVQSGPFAFANGWTLHLGSSDRLQREFGASTPSLPTTAAITGALAETTYDSPPFDLTVAGADSFRNLVEGWVGPQAGPNLHNRVHVWVGGSMLPATSPNDPVFFLNHAKEDELWAVWTQKYPAVPHYLPDDGYAIPPAQHHLKRLSDQMENLAEYFGAGTLERPVDLLDHKAITWYDTDLPDITLESGPALAFNDTPEGLTVAKHIRFRVQSCRPVYFAVTGAPTGNFSVFGGPSFTVTPVEANDFEILEIEVRFHGIGPDVQVSAVDIEATVIDEEGYYAAAPNDPYVAETFHIELVANDIVTSDSSIVLVLDRSGSMAEAANSGFTRSELMKSAVGVVHELMKDGDEIGIARFDHEADVLLPMTLKSAGLGTTLTGPGLDPRGATSIGGGILVGSGLINGPDATHPNKAMIVLTDGNENFDPLIADLPPGTINQTTFAIGFGLPGDVSDPVLSQISANTGGYLLVTGDMTDDDERFTLAKFFIQILKDATLNQLVLDPEGQLLWNGVAQEIPFQVADSDVSVDVVTLCPIPFALDFRLVTPGGQEITPAMSGVEPNVRYRVGDEVAYYRLMLPALPGNPAGSHRGTWRALLRLQTPDVILKGINTSAVAESAALQDGLRRLREFARRATPFNLSVHAYSNLSLDASLRQDGFAPGDALHLTASLREYRVPLAGEATVWADVVQPDGSRAMLPFARGADGDYHADWPTSRPGVYRFTVRAEGRTSASARFTRSKVLTGGVWAGGDRPYDPVTGGGGSGGGSGGGGGHGGDGDACCRTLRCLIEHVLKSPTLVERFKALGIDLDALRRCLEAACGRRPPPDEGPCHKPAAAQDWRALVATPEARRLIGTLLASGLGGLEPLEAASTTPVTRTPTREVSGDNMFELPEQRPTGGAPGGSGEPGRGKSR</sequence>
<dbReference type="PROSITE" id="PS00497">
    <property type="entry name" value="TYROSINASE_1"/>
    <property type="match status" value="1"/>
</dbReference>
<evidence type="ECO:0000259" key="5">
    <source>
        <dbReference type="PROSITE" id="PS50234"/>
    </source>
</evidence>
<comment type="similarity">
    <text evidence="1">Belongs to the tyrosinase family.</text>
</comment>
<name>A0ABX1MY59_9RHOO</name>
<dbReference type="PROSITE" id="PS00498">
    <property type="entry name" value="TYROSINASE_2"/>
    <property type="match status" value="1"/>
</dbReference>
<feature type="region of interest" description="Disordered" evidence="4">
    <location>
        <begin position="1002"/>
        <end position="1047"/>
    </location>
</feature>
<organism evidence="6 7">
    <name type="scientific">Aromatoleum petrolei</name>
    <dbReference type="NCBI Taxonomy" id="76116"/>
    <lineage>
        <taxon>Bacteria</taxon>
        <taxon>Pseudomonadati</taxon>
        <taxon>Pseudomonadota</taxon>
        <taxon>Betaproteobacteria</taxon>
        <taxon>Rhodocyclales</taxon>
        <taxon>Rhodocyclaceae</taxon>
        <taxon>Aromatoleum</taxon>
    </lineage>
</organism>
<dbReference type="InterPro" id="IPR002227">
    <property type="entry name" value="Tyrosinase_Cu-bd"/>
</dbReference>